<dbReference type="Proteomes" id="UP000268007">
    <property type="component" value="Unassembled WGS sequence"/>
</dbReference>
<name>A0A495J847_9SPHI</name>
<organism evidence="1 2">
    <name type="scientific">Mucilaginibacter gracilis</name>
    <dbReference type="NCBI Taxonomy" id="423350"/>
    <lineage>
        <taxon>Bacteria</taxon>
        <taxon>Pseudomonadati</taxon>
        <taxon>Bacteroidota</taxon>
        <taxon>Sphingobacteriia</taxon>
        <taxon>Sphingobacteriales</taxon>
        <taxon>Sphingobacteriaceae</taxon>
        <taxon>Mucilaginibacter</taxon>
    </lineage>
</organism>
<evidence type="ECO:0000313" key="1">
    <source>
        <dbReference type="EMBL" id="RKR85166.1"/>
    </source>
</evidence>
<gene>
    <name evidence="1" type="ORF">BDD43_5427</name>
</gene>
<proteinExistence type="predicted"/>
<accession>A0A495J847</accession>
<dbReference type="EMBL" id="RBKU01000001">
    <property type="protein sequence ID" value="RKR85166.1"/>
    <property type="molecule type" value="Genomic_DNA"/>
</dbReference>
<comment type="caution">
    <text evidence="1">The sequence shown here is derived from an EMBL/GenBank/DDBJ whole genome shotgun (WGS) entry which is preliminary data.</text>
</comment>
<reference evidence="1 2" key="1">
    <citation type="submission" date="2018-10" db="EMBL/GenBank/DDBJ databases">
        <title>Genomic Encyclopedia of Archaeal and Bacterial Type Strains, Phase II (KMG-II): from individual species to whole genera.</title>
        <authorList>
            <person name="Goeker M."/>
        </authorList>
    </citation>
    <scope>NUCLEOTIDE SEQUENCE [LARGE SCALE GENOMIC DNA]</scope>
    <source>
        <strain evidence="1 2">DSM 18602</strain>
    </source>
</reference>
<sequence length="66" mass="7542">MYTKKDGSYLYQGGYLSDRDSAWINYFFLPYVARSVASAELATTVYKTITAQEKIIMEICASKKIQ</sequence>
<dbReference type="AlphaFoldDB" id="A0A495J847"/>
<keyword evidence="2" id="KW-1185">Reference proteome</keyword>
<evidence type="ECO:0000313" key="2">
    <source>
        <dbReference type="Proteomes" id="UP000268007"/>
    </source>
</evidence>
<protein>
    <submittedName>
        <fullName evidence="1">Uncharacterized protein</fullName>
    </submittedName>
</protein>